<dbReference type="AlphaFoldDB" id="A0A9Q0VW44"/>
<organism evidence="3 4">
    <name type="scientific">Salix purpurea</name>
    <name type="common">Purple osier willow</name>
    <dbReference type="NCBI Taxonomy" id="77065"/>
    <lineage>
        <taxon>Eukaryota</taxon>
        <taxon>Viridiplantae</taxon>
        <taxon>Streptophyta</taxon>
        <taxon>Embryophyta</taxon>
        <taxon>Tracheophyta</taxon>
        <taxon>Spermatophyta</taxon>
        <taxon>Magnoliopsida</taxon>
        <taxon>eudicotyledons</taxon>
        <taxon>Gunneridae</taxon>
        <taxon>Pentapetalae</taxon>
        <taxon>rosids</taxon>
        <taxon>fabids</taxon>
        <taxon>Malpighiales</taxon>
        <taxon>Salicaceae</taxon>
        <taxon>Saliceae</taxon>
        <taxon>Salix</taxon>
    </lineage>
</organism>
<evidence type="ECO:0000256" key="1">
    <source>
        <dbReference type="ARBA" id="ARBA00022737"/>
    </source>
</evidence>
<reference evidence="3" key="2">
    <citation type="journal article" date="2023" name="Int. J. Mol. Sci.">
        <title>De Novo Assembly and Annotation of 11 Diverse Shrub Willow (Salix) Genomes Reveals Novel Gene Organization in Sex-Linked Regions.</title>
        <authorList>
            <person name="Hyden B."/>
            <person name="Feng K."/>
            <person name="Yates T.B."/>
            <person name="Jawdy S."/>
            <person name="Cereghino C."/>
            <person name="Smart L.B."/>
            <person name="Muchero W."/>
        </authorList>
    </citation>
    <scope>NUCLEOTIDE SEQUENCE</scope>
    <source>
        <tissue evidence="3">Shoot tip</tissue>
    </source>
</reference>
<evidence type="ECO:0000313" key="3">
    <source>
        <dbReference type="EMBL" id="KAJ6756091.1"/>
    </source>
</evidence>
<dbReference type="InterPro" id="IPR002885">
    <property type="entry name" value="PPR_rpt"/>
</dbReference>
<evidence type="ECO:0000313" key="4">
    <source>
        <dbReference type="Proteomes" id="UP001151532"/>
    </source>
</evidence>
<dbReference type="PANTHER" id="PTHR47926:SF347">
    <property type="entry name" value="PENTATRICOPEPTIDE REPEAT-CONTAINING PROTEIN"/>
    <property type="match status" value="1"/>
</dbReference>
<evidence type="ECO:0000256" key="2">
    <source>
        <dbReference type="PROSITE-ProRule" id="PRU00708"/>
    </source>
</evidence>
<dbReference type="PROSITE" id="PS51375">
    <property type="entry name" value="PPR"/>
    <property type="match status" value="3"/>
</dbReference>
<dbReference type="InterPro" id="IPR046960">
    <property type="entry name" value="PPR_At4g14850-like_plant"/>
</dbReference>
<dbReference type="Pfam" id="PF01535">
    <property type="entry name" value="PPR"/>
    <property type="match status" value="4"/>
</dbReference>
<feature type="repeat" description="PPR" evidence="2">
    <location>
        <begin position="130"/>
        <end position="164"/>
    </location>
</feature>
<keyword evidence="4" id="KW-1185">Reference proteome</keyword>
<feature type="repeat" description="PPR" evidence="2">
    <location>
        <begin position="363"/>
        <end position="397"/>
    </location>
</feature>
<dbReference type="GO" id="GO:0003723">
    <property type="term" value="F:RNA binding"/>
    <property type="evidence" value="ECO:0007669"/>
    <property type="project" value="InterPro"/>
</dbReference>
<comment type="caution">
    <text evidence="3">The sequence shown here is derived from an EMBL/GenBank/DDBJ whole genome shotgun (WGS) entry which is preliminary data.</text>
</comment>
<dbReference type="FunFam" id="1.25.40.10:FF:000144">
    <property type="entry name" value="Pentatricopeptide repeat-containing protein, mitochondrial"/>
    <property type="match status" value="1"/>
</dbReference>
<dbReference type="FunFam" id="1.25.40.10:FF:000344">
    <property type="entry name" value="Pentatricopeptide repeat-containing protein"/>
    <property type="match status" value="1"/>
</dbReference>
<dbReference type="Gene3D" id="1.25.40.10">
    <property type="entry name" value="Tetratricopeptide repeat domain"/>
    <property type="match status" value="3"/>
</dbReference>
<dbReference type="EMBL" id="JAPFFK010000007">
    <property type="protein sequence ID" value="KAJ6756091.1"/>
    <property type="molecule type" value="Genomic_DNA"/>
</dbReference>
<dbReference type="OrthoDB" id="830519at2759"/>
<dbReference type="InterPro" id="IPR011990">
    <property type="entry name" value="TPR-like_helical_dom_sf"/>
</dbReference>
<keyword evidence="1" id="KW-0677">Repeat</keyword>
<gene>
    <name evidence="3" type="ORF">OIU79_028494</name>
</gene>
<dbReference type="NCBIfam" id="TIGR00756">
    <property type="entry name" value="PPR"/>
    <property type="match status" value="3"/>
</dbReference>
<dbReference type="GO" id="GO:0009451">
    <property type="term" value="P:RNA modification"/>
    <property type="evidence" value="ECO:0007669"/>
    <property type="project" value="InterPro"/>
</dbReference>
<protein>
    <recommendedName>
        <fullName evidence="5">Pentatricopeptide repeat-containing protein</fullName>
    </recommendedName>
</protein>
<accession>A0A9Q0VW44</accession>
<dbReference type="Pfam" id="PF13041">
    <property type="entry name" value="PPR_2"/>
    <property type="match status" value="2"/>
</dbReference>
<name>A0A9Q0VW44_SALPP</name>
<dbReference type="PANTHER" id="PTHR47926">
    <property type="entry name" value="PENTATRICOPEPTIDE REPEAT-CONTAINING PROTEIN"/>
    <property type="match status" value="1"/>
</dbReference>
<dbReference type="Proteomes" id="UP001151532">
    <property type="component" value="Chromosome 16"/>
</dbReference>
<reference evidence="3" key="1">
    <citation type="submission" date="2022-11" db="EMBL/GenBank/DDBJ databases">
        <authorList>
            <person name="Hyden B.L."/>
            <person name="Feng K."/>
            <person name="Yates T."/>
            <person name="Jawdy S."/>
            <person name="Smart L.B."/>
            <person name="Muchero W."/>
        </authorList>
    </citation>
    <scope>NUCLEOTIDE SEQUENCE</scope>
    <source>
        <tissue evidence="3">Shoot tip</tissue>
    </source>
</reference>
<feature type="repeat" description="PPR" evidence="2">
    <location>
        <begin position="262"/>
        <end position="296"/>
    </location>
</feature>
<evidence type="ECO:0008006" key="5">
    <source>
        <dbReference type="Google" id="ProtNLM"/>
    </source>
</evidence>
<sequence length="567" mass="62806">MAIGVRRIGGEKSWFCHLHHFFSTSTENAASCISDIEGEFKSLCSTGRIKEAFNAYNAEIWTDQHLFSYLIQSLIPRKSLFIAKQLHSLVITSGYYFKDKFVRNHLLNMYIKMGEIHEAIAFFNAMPMRNIMSHNILINGHVQHGDLESAINVFDEMPERNVATWNAMISGLVHFEFNENGLFLFREMHGLGFLPDEFTLGSVLRGCAGLRASYAGKQVHAYVLKYGYEFNLVVGSSLAHMYMKSSSLGEGERVIKVMPMRNVVAWNTLIAGNAQNGHSEGVLDLYNMMKMSGLRPDKITLVSVISSCAELATLFQGQQIHAEAIKAGANSAVAVLSSLISMYSKCGCLEDSMKALSDCEHLDAVLWSSMIAAYGFHGRGEEAVHLFEQMEQEGVEGNDVTFLSLLYACSHNGMKEKGDGIFQVDEAMIRSMPLEADVVIWKTLLSACKIHRNADMATRTAEEILRLNPQDSATYVLLSGSDLVAYGFIHFQICWMIGSTCPVGPHGAKNALGKRCKKMFNMNHVSQIKSPSNCITFNLIDEEVEGLMDTAPAGCRARNRGYSGVGA</sequence>
<proteinExistence type="predicted"/>